<accession>E6WZG9</accession>
<dbReference type="STRING" id="749222.Nitsa_0278"/>
<evidence type="ECO:0000313" key="4">
    <source>
        <dbReference type="Proteomes" id="UP000008633"/>
    </source>
</evidence>
<dbReference type="AlphaFoldDB" id="E6WZG9"/>
<organism evidence="3 4">
    <name type="scientific">Nitratifractor salsuginis (strain DSM 16511 / JCM 12458 / E9I37-1)</name>
    <dbReference type="NCBI Taxonomy" id="749222"/>
    <lineage>
        <taxon>Bacteria</taxon>
        <taxon>Pseudomonadati</taxon>
        <taxon>Campylobacterota</taxon>
        <taxon>Epsilonproteobacteria</taxon>
        <taxon>Campylobacterales</taxon>
        <taxon>Sulfurovaceae</taxon>
        <taxon>Nitratifractor</taxon>
    </lineage>
</organism>
<reference evidence="3 4" key="1">
    <citation type="journal article" date="2011" name="Stand. Genomic Sci.">
        <title>Complete genome sequence of Nitratifractor salsuginis type strain (E9I37-1).</title>
        <authorList>
            <person name="Anderson I."/>
            <person name="Sikorski J."/>
            <person name="Zeytun A."/>
            <person name="Nolan M."/>
            <person name="Lapidus A."/>
            <person name="Lucas S."/>
            <person name="Hammon N."/>
            <person name="Deshpande S."/>
            <person name="Cheng J.F."/>
            <person name="Tapia R."/>
            <person name="Han C."/>
            <person name="Goodwin L."/>
            <person name="Pitluck S."/>
            <person name="Liolios K."/>
            <person name="Pagani I."/>
            <person name="Ivanova N."/>
            <person name="Huntemann M."/>
            <person name="Mavromatis K."/>
            <person name="Ovchinikova G."/>
            <person name="Pati A."/>
            <person name="Chen A."/>
            <person name="Palaniappan K."/>
            <person name="Land M."/>
            <person name="Hauser L."/>
            <person name="Brambilla E.M."/>
            <person name="Ngatchou-Djao O.D."/>
            <person name="Rohde M."/>
            <person name="Tindall B.J."/>
            <person name="Goker M."/>
            <person name="Detter J.C."/>
            <person name="Woyke T."/>
            <person name="Bristow J."/>
            <person name="Eisen J.A."/>
            <person name="Markowitz V."/>
            <person name="Hugenholtz P."/>
            <person name="Klenk H.P."/>
            <person name="Kyrpides N.C."/>
        </authorList>
    </citation>
    <scope>NUCLEOTIDE SEQUENCE [LARGE SCALE GENOMIC DNA]</scope>
    <source>
        <strain evidence="4">DSM 16511 / JCM 12458 / E9I37-1</strain>
    </source>
</reference>
<gene>
    <name evidence="3" type="ordered locus">Nitsa_0278</name>
</gene>
<sequence length="525" mass="58343">MKKILSIFVLAMTLFLGILRAEGARVQVSSTRIAPGQSLQVKITAEGADVRFPDLQKVAGYPVENLRRMNKIESRYENGKFTSKTQKILRFEIYPQKSLTIPAFTVTIDGKKYRTAPVKVEVSRAAANAAAGGFAIRMSLDKKSVYMGEPLLLTVDAVEPINGTVAQMQYAPPAFKDFFVKPLGGERQIRQGKTTIHRLQYLLVPKKAGRLRIEPASLRVGIRDLNAPSDPFGIFGASLKWISLRSDSPEVLVKPVPAQADLVGHFQVSAKVSKRKVKANEPVNYTLSIVGEGSLEDLSDPRFDLPGVTVYSDDAVVKSTVKKGHLYSRWSKKYVFISDRDFTIPAIGLTEFDYTSGKRRKLETPSFAIQVEGGTAATAPAKNVPAGMRPQAPNPEKNPASSAKGANKKENLLEDPAYYARKAYEEKAARFKWYLLGTFLAGMGLMFLILRLWKLRGKRGGASLLGKGKHYTFDEALKILYPHINDDPEVEETVRKLLARKRGEEAAIDRKQLDRIAAHYDREKE</sequence>
<name>E6WZG9_NITSE</name>
<dbReference type="RefSeq" id="WP_013553246.1">
    <property type="nucleotide sequence ID" value="NC_014935.1"/>
</dbReference>
<reference evidence="4" key="2">
    <citation type="submission" date="2011-01" db="EMBL/GenBank/DDBJ databases">
        <title>The complete genome of Nitratifractor salsuginis DSM 16511.</title>
        <authorList>
            <consortium name="US DOE Joint Genome Institute (JGI-PGF)"/>
            <person name="Lucas S."/>
            <person name="Copeland A."/>
            <person name="Lapidus A."/>
            <person name="Bruce D."/>
            <person name="Goodwin L."/>
            <person name="Pitluck S."/>
            <person name="Kyrpides N."/>
            <person name="Mavromatis K."/>
            <person name="Ivanova N."/>
            <person name="Mikhailova N."/>
            <person name="Zeytun A."/>
            <person name="Detter J.C."/>
            <person name="Tapia R."/>
            <person name="Han C."/>
            <person name="Land M."/>
            <person name="Hauser L."/>
            <person name="Markowitz V."/>
            <person name="Cheng J.-F."/>
            <person name="Hugenholtz P."/>
            <person name="Woyke T."/>
            <person name="Wu D."/>
            <person name="Tindall B."/>
            <person name="Schuetze A."/>
            <person name="Brambilla E."/>
            <person name="Klenk H.-P."/>
            <person name="Eisen J.A."/>
        </authorList>
    </citation>
    <scope>NUCLEOTIDE SEQUENCE [LARGE SCALE GENOMIC DNA]</scope>
    <source>
        <strain evidence="4">DSM 16511 / JCM 12458 / E9I37-1</strain>
    </source>
</reference>
<keyword evidence="2" id="KW-0472">Membrane</keyword>
<keyword evidence="4" id="KW-1185">Reference proteome</keyword>
<feature type="region of interest" description="Disordered" evidence="1">
    <location>
        <begin position="379"/>
        <end position="407"/>
    </location>
</feature>
<feature type="transmembrane region" description="Helical" evidence="2">
    <location>
        <begin position="433"/>
        <end position="453"/>
    </location>
</feature>
<dbReference type="KEGG" id="nsa:Nitsa_0278"/>
<proteinExistence type="predicted"/>
<dbReference type="Proteomes" id="UP000008633">
    <property type="component" value="Chromosome"/>
</dbReference>
<dbReference type="EMBL" id="CP002452">
    <property type="protein sequence ID" value="ADV45549.1"/>
    <property type="molecule type" value="Genomic_DNA"/>
</dbReference>
<evidence type="ECO:0000256" key="2">
    <source>
        <dbReference type="SAM" id="Phobius"/>
    </source>
</evidence>
<protein>
    <submittedName>
        <fullName evidence="3">Uncharacterized protein</fullName>
    </submittedName>
</protein>
<dbReference type="PANTHER" id="PTHR40940:SF2">
    <property type="entry name" value="BATD"/>
    <property type="match status" value="1"/>
</dbReference>
<dbReference type="OrthoDB" id="5372079at2"/>
<dbReference type="HOGENOM" id="CLU_039937_0_0_7"/>
<dbReference type="Pfam" id="PF13584">
    <property type="entry name" value="BatD"/>
    <property type="match status" value="3"/>
</dbReference>
<keyword evidence="2" id="KW-0812">Transmembrane</keyword>
<evidence type="ECO:0000313" key="3">
    <source>
        <dbReference type="EMBL" id="ADV45549.1"/>
    </source>
</evidence>
<dbReference type="PANTHER" id="PTHR40940">
    <property type="entry name" value="PROTEIN BATD-RELATED"/>
    <property type="match status" value="1"/>
</dbReference>
<dbReference type="InterPro" id="IPR025738">
    <property type="entry name" value="BatD"/>
</dbReference>
<evidence type="ECO:0000256" key="1">
    <source>
        <dbReference type="SAM" id="MobiDB-lite"/>
    </source>
</evidence>
<dbReference type="eggNOG" id="COG0457">
    <property type="taxonomic scope" value="Bacteria"/>
</dbReference>
<keyword evidence="2" id="KW-1133">Transmembrane helix</keyword>